<feature type="transmembrane region" description="Helical" evidence="1">
    <location>
        <begin position="283"/>
        <end position="307"/>
    </location>
</feature>
<proteinExistence type="predicted"/>
<dbReference type="RefSeq" id="WP_150673536.1">
    <property type="nucleotide sequence ID" value="NZ_CABVJE010000018.1"/>
</dbReference>
<dbReference type="GO" id="GO:0016747">
    <property type="term" value="F:acyltransferase activity, transferring groups other than amino-acyl groups"/>
    <property type="evidence" value="ECO:0007669"/>
    <property type="project" value="InterPro"/>
</dbReference>
<name>A0A5E7USM9_PSEFL</name>
<dbReference type="GO" id="GO:0016020">
    <property type="term" value="C:membrane"/>
    <property type="evidence" value="ECO:0007669"/>
    <property type="project" value="TreeGrafter"/>
</dbReference>
<organism evidence="4 5">
    <name type="scientific">Pseudomonas fluorescens</name>
    <dbReference type="NCBI Taxonomy" id="294"/>
    <lineage>
        <taxon>Bacteria</taxon>
        <taxon>Pseudomonadati</taxon>
        <taxon>Pseudomonadota</taxon>
        <taxon>Gammaproteobacteria</taxon>
        <taxon>Pseudomonadales</taxon>
        <taxon>Pseudomonadaceae</taxon>
        <taxon>Pseudomonas</taxon>
    </lineage>
</organism>
<keyword evidence="1" id="KW-0472">Membrane</keyword>
<feature type="transmembrane region" description="Helical" evidence="1">
    <location>
        <begin position="349"/>
        <end position="371"/>
    </location>
</feature>
<feature type="transmembrane region" description="Helical" evidence="1">
    <location>
        <begin position="195"/>
        <end position="218"/>
    </location>
</feature>
<evidence type="ECO:0000256" key="1">
    <source>
        <dbReference type="SAM" id="Phobius"/>
    </source>
</evidence>
<feature type="transmembrane region" description="Helical" evidence="1">
    <location>
        <begin position="251"/>
        <end position="271"/>
    </location>
</feature>
<reference evidence="4 5" key="1">
    <citation type="submission" date="2019-09" db="EMBL/GenBank/DDBJ databases">
        <authorList>
            <person name="Chandra G."/>
            <person name="Truman W A."/>
        </authorList>
    </citation>
    <scope>NUCLEOTIDE SEQUENCE [LARGE SCALE GENOMIC DNA]</scope>
    <source>
        <strain evidence="4">PS938</strain>
    </source>
</reference>
<dbReference type="InterPro" id="IPR050879">
    <property type="entry name" value="Acyltransferase_3"/>
</dbReference>
<evidence type="ECO:0000313" key="4">
    <source>
        <dbReference type="EMBL" id="VVQ14221.1"/>
    </source>
</evidence>
<dbReference type="Pfam" id="PF01757">
    <property type="entry name" value="Acyl_transf_3"/>
    <property type="match status" value="1"/>
</dbReference>
<feature type="transmembrane region" description="Helical" evidence="1">
    <location>
        <begin position="168"/>
        <end position="189"/>
    </location>
</feature>
<sequence>MRSLNSISDVYRPDIDGLRAIAVLSVVLYHAGLNVFSGGFVGVDIFFVISGFLITRLLLNEIEEKGKLDFGRFYLRRARRLLPAFFFTLTCSGFFAVLVFSPQLLESFGGSLINAVFSISNIYFFSNSGYFDTDSALKPLLHTWSLGVEEQFYMLWPIFLCLLAPRKWLAPVAVVVVGLISLYFAQSMLAKHPDAVFFLMPFRVFEFSIGAITVWLLRVQIKNKIALEFLFCGGVALLIYSIFFYSEKTQFPGVNALLPCVGAALCIYAGNVSIAGKLLSNRLFVAIGLISYSLYLAHWPVVVFYRYCFGGSALSVLEACLLTVASFAIAIFMYYSIEKPFRRGGATHSSFLTGGAFVALSISFLAVSMWAQEGWGWRDWATSGSISSETVKNGKQERFKIRQEICVRKGWAECDSLISGRVNALILGDSHAIDALNAFEKIYPDHSFVMSELGGCPPYRDIEKITQPNYPGRENCKKLNAGRFDVEYLKKFDYIVINLLFTWYTPEYLREYLDFLKENEIKKVVVIGDYLVMKKDMYELLNDYGFNSKALSEWVDQSNNVESVLKSEVSEDGYFYLSKRAALCKGDVCEMFDSNKVPYTYDKDHLSYEFAARLAIGEKDSLDQYLGLDGNREAGTLNVAAKTAATVVRSDLRSVHPAKASMISLIPASISSCQGAATVKVRWDVHGQSGVSQTAEVWVRDVNGKEKLFFSGHNAGERNTGAWARPGILFTLKDASNGAVLDSVELEGQACVRS</sequence>
<evidence type="ECO:0000259" key="2">
    <source>
        <dbReference type="Pfam" id="PF01757"/>
    </source>
</evidence>
<evidence type="ECO:0008006" key="6">
    <source>
        <dbReference type="Google" id="ProtNLM"/>
    </source>
</evidence>
<keyword evidence="1" id="KW-0812">Transmembrane</keyword>
<feature type="domain" description="Acyltransferase 3" evidence="2">
    <location>
        <begin position="14"/>
        <end position="334"/>
    </location>
</feature>
<dbReference type="PANTHER" id="PTHR23028:SF53">
    <property type="entry name" value="ACYL_TRANSF_3 DOMAIN-CONTAINING PROTEIN"/>
    <property type="match status" value="1"/>
</dbReference>
<feature type="transmembrane region" description="Helical" evidence="1">
    <location>
        <begin position="107"/>
        <end position="125"/>
    </location>
</feature>
<feature type="transmembrane region" description="Helical" evidence="1">
    <location>
        <begin position="80"/>
        <end position="101"/>
    </location>
</feature>
<feature type="domain" description="SGNH" evidence="3">
    <location>
        <begin position="421"/>
        <end position="615"/>
    </location>
</feature>
<dbReference type="AlphaFoldDB" id="A0A5E7USM9"/>
<evidence type="ECO:0000313" key="5">
    <source>
        <dbReference type="Proteomes" id="UP000327191"/>
    </source>
</evidence>
<dbReference type="Pfam" id="PF19040">
    <property type="entry name" value="SGNH"/>
    <property type="match status" value="1"/>
</dbReference>
<dbReference type="InterPro" id="IPR043968">
    <property type="entry name" value="SGNH"/>
</dbReference>
<evidence type="ECO:0000259" key="3">
    <source>
        <dbReference type="Pfam" id="PF19040"/>
    </source>
</evidence>
<dbReference type="EMBL" id="CABVJE010000018">
    <property type="protein sequence ID" value="VVQ14221.1"/>
    <property type="molecule type" value="Genomic_DNA"/>
</dbReference>
<protein>
    <recommendedName>
        <fullName evidence="6">Acyltransferase</fullName>
    </recommendedName>
</protein>
<gene>
    <name evidence="4" type="ORF">PS938_04015</name>
</gene>
<accession>A0A5E7USM9</accession>
<dbReference type="GO" id="GO:0009103">
    <property type="term" value="P:lipopolysaccharide biosynthetic process"/>
    <property type="evidence" value="ECO:0007669"/>
    <property type="project" value="TreeGrafter"/>
</dbReference>
<feature type="transmembrane region" description="Helical" evidence="1">
    <location>
        <begin position="313"/>
        <end position="337"/>
    </location>
</feature>
<dbReference type="OrthoDB" id="9767863at2"/>
<keyword evidence="1" id="KW-1133">Transmembrane helix</keyword>
<dbReference type="PANTHER" id="PTHR23028">
    <property type="entry name" value="ACETYLTRANSFERASE"/>
    <property type="match status" value="1"/>
</dbReference>
<dbReference type="Proteomes" id="UP000327191">
    <property type="component" value="Unassembled WGS sequence"/>
</dbReference>
<dbReference type="InterPro" id="IPR002656">
    <property type="entry name" value="Acyl_transf_3_dom"/>
</dbReference>
<feature type="transmembrane region" description="Helical" evidence="1">
    <location>
        <begin position="225"/>
        <end position="245"/>
    </location>
</feature>
<feature type="transmembrane region" description="Helical" evidence="1">
    <location>
        <begin position="35"/>
        <end position="59"/>
    </location>
</feature>